<sequence length="180" mass="20509">MKQIILNLAMSLDGFIEGPNGETDWCIMDDDMDFDAFLDSIDTILYGRISYEQWGNYQPDENAEKPEKEMWTAIHSKNKVVFSHQSRTDKNAIYISDNIAEKMAEIKQNAKKDLWLYGGAHLIKTFIGLGLVDVYKISVHPVVLGSGKPLFESITDRVQLQLTNTKIFRSGVVELTYHSM</sequence>
<dbReference type="InterPro" id="IPR002734">
    <property type="entry name" value="RibDG_C"/>
</dbReference>
<dbReference type="InterPro" id="IPR024072">
    <property type="entry name" value="DHFR-like_dom_sf"/>
</dbReference>
<accession>A0ABT8CV97</accession>
<evidence type="ECO:0000259" key="1">
    <source>
        <dbReference type="Pfam" id="PF01872"/>
    </source>
</evidence>
<dbReference type="RefSeq" id="WP_290363145.1">
    <property type="nucleotide sequence ID" value="NZ_JAUFQU010000001.1"/>
</dbReference>
<dbReference type="Pfam" id="PF01872">
    <property type="entry name" value="RibD_C"/>
    <property type="match status" value="1"/>
</dbReference>
<evidence type="ECO:0000313" key="3">
    <source>
        <dbReference type="Proteomes" id="UP001242368"/>
    </source>
</evidence>
<dbReference type="EMBL" id="JAUFQU010000001">
    <property type="protein sequence ID" value="MDN3707107.1"/>
    <property type="molecule type" value="Genomic_DNA"/>
</dbReference>
<dbReference type="PANTHER" id="PTHR38011">
    <property type="entry name" value="DIHYDROFOLATE REDUCTASE FAMILY PROTEIN (AFU_ORTHOLOGUE AFUA_8G06820)"/>
    <property type="match status" value="1"/>
</dbReference>
<keyword evidence="3" id="KW-1185">Reference proteome</keyword>
<name>A0ABT8CV97_9FLAO</name>
<dbReference type="PANTHER" id="PTHR38011:SF11">
    <property type="entry name" value="2,5-DIAMINO-6-RIBOSYLAMINO-4(3H)-PYRIMIDINONE 5'-PHOSPHATE REDUCTASE"/>
    <property type="match status" value="1"/>
</dbReference>
<protein>
    <submittedName>
        <fullName evidence="2">Dihydrofolate reductase family protein</fullName>
    </submittedName>
</protein>
<gene>
    <name evidence="2" type="ORF">QW060_08160</name>
</gene>
<dbReference type="Gene3D" id="3.40.430.10">
    <property type="entry name" value="Dihydrofolate Reductase, subunit A"/>
    <property type="match status" value="1"/>
</dbReference>
<evidence type="ECO:0000313" key="2">
    <source>
        <dbReference type="EMBL" id="MDN3707107.1"/>
    </source>
</evidence>
<dbReference type="InterPro" id="IPR050765">
    <property type="entry name" value="Riboflavin_Biosynth_HTPR"/>
</dbReference>
<proteinExistence type="predicted"/>
<organism evidence="2 3">
    <name type="scientific">Paenimyroides ceti</name>
    <dbReference type="NCBI Taxonomy" id="395087"/>
    <lineage>
        <taxon>Bacteria</taxon>
        <taxon>Pseudomonadati</taxon>
        <taxon>Bacteroidota</taxon>
        <taxon>Flavobacteriia</taxon>
        <taxon>Flavobacteriales</taxon>
        <taxon>Flavobacteriaceae</taxon>
        <taxon>Paenimyroides</taxon>
    </lineage>
</organism>
<dbReference type="SUPFAM" id="SSF53597">
    <property type="entry name" value="Dihydrofolate reductase-like"/>
    <property type="match status" value="1"/>
</dbReference>
<feature type="domain" description="Bacterial bifunctional deaminase-reductase C-terminal" evidence="1">
    <location>
        <begin position="3"/>
        <end position="172"/>
    </location>
</feature>
<dbReference type="Proteomes" id="UP001242368">
    <property type="component" value="Unassembled WGS sequence"/>
</dbReference>
<comment type="caution">
    <text evidence="2">The sequence shown here is derived from an EMBL/GenBank/DDBJ whole genome shotgun (WGS) entry which is preliminary data.</text>
</comment>
<reference evidence="3" key="1">
    <citation type="journal article" date="2019" name="Int. J. Syst. Evol. Microbiol.">
        <title>The Global Catalogue of Microorganisms (GCM) 10K type strain sequencing project: providing services to taxonomists for standard genome sequencing and annotation.</title>
        <authorList>
            <consortium name="The Broad Institute Genomics Platform"/>
            <consortium name="The Broad Institute Genome Sequencing Center for Infectious Disease"/>
            <person name="Wu L."/>
            <person name="Ma J."/>
        </authorList>
    </citation>
    <scope>NUCLEOTIDE SEQUENCE [LARGE SCALE GENOMIC DNA]</scope>
    <source>
        <strain evidence="3">CECT 7184</strain>
    </source>
</reference>